<feature type="domain" description="Serine aminopeptidase S33" evidence="1">
    <location>
        <begin position="43"/>
        <end position="281"/>
    </location>
</feature>
<accession>A0A2A9ES60</accession>
<dbReference type="Gene3D" id="3.40.50.1820">
    <property type="entry name" value="alpha/beta hydrolase"/>
    <property type="match status" value="1"/>
</dbReference>
<dbReference type="EMBL" id="PDJI01000004">
    <property type="protein sequence ID" value="PFG41039.1"/>
    <property type="molecule type" value="Genomic_DNA"/>
</dbReference>
<name>A0A2A9ES60_9MICO</name>
<protein>
    <submittedName>
        <fullName evidence="2">Alpha-beta hydrolase superfamily lysophospholipase</fullName>
    </submittedName>
</protein>
<keyword evidence="2" id="KW-0378">Hydrolase</keyword>
<sequence length="295" mass="31624">MRTAQEKALNAVQRPTAYREVLIESSGAPVALSVWDGPATGPAVLFLPGTMTHPLFYEDFLDALNRGGLTVVGLHPVGHGKSPSVRARPTVELLLRNALDALGWMRTAFPDAPVVVLGSSQGGVLALMVAARSDRVHRVVAHNILDPSLSATVGLTRLPSRFAPAYRGLRAGVRGLARMVPGLPVPIGLYLDTRRVTANRQTLSRFYTDPLGRRTYPLALVAGLLDVDATTPLGCPVVVVAASGDPLFPLPYTREVFDKIDAPAKELLVIDAAEHLIFTEELDLVLPVILAKLTE</sequence>
<proteinExistence type="predicted"/>
<dbReference type="InterPro" id="IPR022742">
    <property type="entry name" value="Hydrolase_4"/>
</dbReference>
<evidence type="ECO:0000313" key="2">
    <source>
        <dbReference type="EMBL" id="PFG41039.1"/>
    </source>
</evidence>
<keyword evidence="3" id="KW-1185">Reference proteome</keyword>
<evidence type="ECO:0000259" key="1">
    <source>
        <dbReference type="Pfam" id="PF12146"/>
    </source>
</evidence>
<gene>
    <name evidence="2" type="ORF">ATJ97_3584</name>
</gene>
<dbReference type="InterPro" id="IPR029058">
    <property type="entry name" value="AB_hydrolase_fold"/>
</dbReference>
<dbReference type="AlphaFoldDB" id="A0A2A9ES60"/>
<dbReference type="GO" id="GO:0016787">
    <property type="term" value="F:hydrolase activity"/>
    <property type="evidence" value="ECO:0007669"/>
    <property type="project" value="UniProtKB-KW"/>
</dbReference>
<evidence type="ECO:0000313" key="3">
    <source>
        <dbReference type="Proteomes" id="UP000222106"/>
    </source>
</evidence>
<comment type="caution">
    <text evidence="2">The sequence shown here is derived from an EMBL/GenBank/DDBJ whole genome shotgun (WGS) entry which is preliminary data.</text>
</comment>
<reference evidence="2 3" key="1">
    <citation type="submission" date="2017-10" db="EMBL/GenBank/DDBJ databases">
        <title>Sequencing the genomes of 1000 actinobacteria strains.</title>
        <authorList>
            <person name="Klenk H.-P."/>
        </authorList>
    </citation>
    <scope>NUCLEOTIDE SEQUENCE [LARGE SCALE GENOMIC DNA]</scope>
    <source>
        <strain evidence="2 3">DSM 21838</strain>
    </source>
</reference>
<dbReference type="RefSeq" id="WP_098484856.1">
    <property type="nucleotide sequence ID" value="NZ_PDJI01000004.1"/>
</dbReference>
<organism evidence="2 3">
    <name type="scientific">Georgenia soli</name>
    <dbReference type="NCBI Taxonomy" id="638953"/>
    <lineage>
        <taxon>Bacteria</taxon>
        <taxon>Bacillati</taxon>
        <taxon>Actinomycetota</taxon>
        <taxon>Actinomycetes</taxon>
        <taxon>Micrococcales</taxon>
        <taxon>Bogoriellaceae</taxon>
        <taxon>Georgenia</taxon>
    </lineage>
</organism>
<dbReference type="OrthoDB" id="4760212at2"/>
<dbReference type="Pfam" id="PF12146">
    <property type="entry name" value="Hydrolase_4"/>
    <property type="match status" value="1"/>
</dbReference>
<dbReference type="SUPFAM" id="SSF53474">
    <property type="entry name" value="alpha/beta-Hydrolases"/>
    <property type="match status" value="1"/>
</dbReference>
<dbReference type="Proteomes" id="UP000222106">
    <property type="component" value="Unassembled WGS sequence"/>
</dbReference>